<sequence length="82" mass="9471">MFRQTRPWHPPRWITAEADGTYTSVTGRESQEYMDDAATHEIWTRSSLAARFPWVHYFLTAAAANDVARFDDASGAYMLERD</sequence>
<name>A0A378WEP8_MYCFO</name>
<organism evidence="1 2">
    <name type="scientific">Mycolicibacterium fortuitum</name>
    <name type="common">Mycobacterium fortuitum</name>
    <dbReference type="NCBI Taxonomy" id="1766"/>
    <lineage>
        <taxon>Bacteria</taxon>
        <taxon>Bacillati</taxon>
        <taxon>Actinomycetota</taxon>
        <taxon>Actinomycetes</taxon>
        <taxon>Mycobacteriales</taxon>
        <taxon>Mycobacteriaceae</taxon>
        <taxon>Mycolicibacterium</taxon>
    </lineage>
</organism>
<proteinExistence type="predicted"/>
<dbReference type="AlphaFoldDB" id="A0A378WEP8"/>
<dbReference type="EMBL" id="UGQY01000006">
    <property type="protein sequence ID" value="SUA31544.1"/>
    <property type="molecule type" value="Genomic_DNA"/>
</dbReference>
<dbReference type="Proteomes" id="UP000255389">
    <property type="component" value="Unassembled WGS sequence"/>
</dbReference>
<evidence type="ECO:0000313" key="1">
    <source>
        <dbReference type="EMBL" id="SUA31544.1"/>
    </source>
</evidence>
<protein>
    <submittedName>
        <fullName evidence="1">Uncharacterized protein</fullName>
    </submittedName>
</protein>
<gene>
    <name evidence="1" type="ORF">NCTC1542_06899</name>
</gene>
<evidence type="ECO:0000313" key="2">
    <source>
        <dbReference type="Proteomes" id="UP000255389"/>
    </source>
</evidence>
<reference evidence="1 2" key="1">
    <citation type="submission" date="2018-06" db="EMBL/GenBank/DDBJ databases">
        <authorList>
            <consortium name="Pathogen Informatics"/>
            <person name="Doyle S."/>
        </authorList>
    </citation>
    <scope>NUCLEOTIDE SEQUENCE [LARGE SCALE GENOMIC DNA]</scope>
    <source>
        <strain evidence="1 2">NCTC1542</strain>
    </source>
</reference>
<accession>A0A378WEP8</accession>